<dbReference type="SUPFAM" id="SSF49695">
    <property type="entry name" value="gamma-Crystallin-like"/>
    <property type="match status" value="2"/>
</dbReference>
<dbReference type="PANTHER" id="PTHR12928:SF0">
    <property type="entry name" value="FSHD REGION GENE 1"/>
    <property type="match status" value="1"/>
</dbReference>
<dbReference type="Proteomes" id="UP000248132">
    <property type="component" value="Unassembled WGS sequence"/>
</dbReference>
<gene>
    <name evidence="4" type="ORF">LY28_02365</name>
</gene>
<keyword evidence="5" id="KW-1185">Reference proteome</keyword>
<dbReference type="Gene3D" id="2.80.10.50">
    <property type="match status" value="3"/>
</dbReference>
<dbReference type="InterPro" id="IPR001064">
    <property type="entry name" value="Beta/gamma_crystallin"/>
</dbReference>
<dbReference type="InterPro" id="IPR011024">
    <property type="entry name" value="G_crystallin-like"/>
</dbReference>
<dbReference type="AlphaFoldDB" id="A0A318XWP8"/>
<name>A0A318XWP8_9FIRM</name>
<evidence type="ECO:0000256" key="1">
    <source>
        <dbReference type="ARBA" id="ARBA00009646"/>
    </source>
</evidence>
<dbReference type="EMBL" id="QKMR01000013">
    <property type="protein sequence ID" value="PYG87227.1"/>
    <property type="molecule type" value="Genomic_DNA"/>
</dbReference>
<dbReference type="Pfam" id="PF00030">
    <property type="entry name" value="Crystall"/>
    <property type="match status" value="1"/>
</dbReference>
<reference evidence="4 5" key="1">
    <citation type="submission" date="2018-06" db="EMBL/GenBank/DDBJ databases">
        <title>Genomic Encyclopedia of Type Strains, Phase I: the one thousand microbial genomes (KMG-I) project.</title>
        <authorList>
            <person name="Kyrpides N."/>
        </authorList>
    </citation>
    <scope>NUCLEOTIDE SEQUENCE [LARGE SCALE GENOMIC DNA]</scope>
    <source>
        <strain evidence="4 5">DSM 19573</strain>
    </source>
</reference>
<comment type="similarity">
    <text evidence="1">Belongs to the beta/gamma-crystallin family.</text>
</comment>
<comment type="caution">
    <text evidence="4">The sequence shown here is derived from an EMBL/GenBank/DDBJ whole genome shotgun (WGS) entry which is preliminary data.</text>
</comment>
<keyword evidence="2" id="KW-0677">Repeat</keyword>
<feature type="domain" description="Beta/gamma crystallin 'Greek key'" evidence="3">
    <location>
        <begin position="14"/>
        <end position="55"/>
    </location>
</feature>
<dbReference type="RefSeq" id="WP_110462384.1">
    <property type="nucleotide sequence ID" value="NZ_QKMR01000013.1"/>
</dbReference>
<sequence length="515" mass="52153">MKVIVQSKSPDPIYKVTVYEHANYGGRSQSLPVGRYNLSQLTIGNDIISSVKIPAGLIVTAYEHIDFKGKAKVFTEDSSYVGNDFNDKISSIVVELAVRIYEHANYQGGCQTLPLGSYNMKQLTIGNDKLSSVKIPSGLVVTLFEHIDFGGRMKTFIEDTPYVGNDFNDITSGIMVSVAGAEITDKALKFGDKISLKSIHNKYMSAETNGKLKANTDAARSWEKFEIVRSGNTKSNIYVTFGDTISLRSCHGKYVVAESDGKANANRDKIGSWERFTLYRSGNTQNANFFCIGDVISLKSCHNKFVVAESNNVVNANRDKIGSWETWTVSAASTDVKQLTANNIESAVCGADACGTAACSAAACGAAACGTAACGAAASGGTACAANVGGAAACGVAVYGIIVCGVAACAADACGAAACAGDVCGGQACGAAASGGAACGGAACGAAACGGAACGGNACSVASCGGDACGGYAGGIAACPADACGANVCGINACPADACAADACAIDIIPIIPGI</sequence>
<evidence type="ECO:0000259" key="3">
    <source>
        <dbReference type="PROSITE" id="PS50915"/>
    </source>
</evidence>
<dbReference type="PROSITE" id="PS50915">
    <property type="entry name" value="CRYSTALLIN_BETA_GAMMA"/>
    <property type="match status" value="2"/>
</dbReference>
<proteinExistence type="inferred from homology"/>
<dbReference type="NCBIfam" id="NF038108">
    <property type="entry name" value="RiPP_NF038108"/>
    <property type="match status" value="1"/>
</dbReference>
<organism evidence="4 5">
    <name type="scientific">Ruminiclostridium sufflavum DSM 19573</name>
    <dbReference type="NCBI Taxonomy" id="1121337"/>
    <lineage>
        <taxon>Bacteria</taxon>
        <taxon>Bacillati</taxon>
        <taxon>Bacillota</taxon>
        <taxon>Clostridia</taxon>
        <taxon>Eubacteriales</taxon>
        <taxon>Oscillospiraceae</taxon>
        <taxon>Ruminiclostridium</taxon>
    </lineage>
</organism>
<protein>
    <submittedName>
        <fullName evidence="4">Beta/gamma crystallin</fullName>
    </submittedName>
</protein>
<dbReference type="PANTHER" id="PTHR12928">
    <property type="entry name" value="FRG1 PROTEIN"/>
    <property type="match status" value="1"/>
</dbReference>
<evidence type="ECO:0000313" key="5">
    <source>
        <dbReference type="Proteomes" id="UP000248132"/>
    </source>
</evidence>
<dbReference type="OrthoDB" id="787205at2"/>
<dbReference type="InterPro" id="IPR010414">
    <property type="entry name" value="FRG1"/>
</dbReference>
<dbReference type="CDD" id="cd00257">
    <property type="entry name" value="beta-trefoil_FSCN-like"/>
    <property type="match status" value="1"/>
</dbReference>
<dbReference type="GO" id="GO:0051015">
    <property type="term" value="F:actin filament binding"/>
    <property type="evidence" value="ECO:0007669"/>
    <property type="project" value="TreeGrafter"/>
</dbReference>
<evidence type="ECO:0000256" key="2">
    <source>
        <dbReference type="ARBA" id="ARBA00022737"/>
    </source>
</evidence>
<dbReference type="InterPro" id="IPR008999">
    <property type="entry name" value="Actin-crosslinking"/>
</dbReference>
<feature type="domain" description="Beta/gamma crystallin 'Greek key'" evidence="3">
    <location>
        <begin position="96"/>
        <end position="137"/>
    </location>
</feature>
<dbReference type="SUPFAM" id="SSF50405">
    <property type="entry name" value="Actin-crosslinking proteins"/>
    <property type="match status" value="1"/>
</dbReference>
<dbReference type="Gene3D" id="2.60.20.10">
    <property type="entry name" value="Crystallins"/>
    <property type="match status" value="2"/>
</dbReference>
<evidence type="ECO:0000313" key="4">
    <source>
        <dbReference type="EMBL" id="PYG87227.1"/>
    </source>
</evidence>
<dbReference type="SMART" id="SM00247">
    <property type="entry name" value="XTALbg"/>
    <property type="match status" value="2"/>
</dbReference>
<accession>A0A318XWP8</accession>